<sequence>MNWSVEGLGSAIVKIFKQPSFTRTPHPRHHGTLSECHLSSRDITVPPSDATSHPRHHGTLSGCHLSSEPLIRDIMVPSPDANYLPGTLRLPPDANNVRTNHSTYVPARQIEDRYPVAGVVSPSS</sequence>
<proteinExistence type="predicted"/>
<evidence type="ECO:0000256" key="1">
    <source>
        <dbReference type="SAM" id="MobiDB-lite"/>
    </source>
</evidence>
<feature type="region of interest" description="Disordered" evidence="1">
    <location>
        <begin position="21"/>
        <end position="62"/>
    </location>
</feature>
<reference evidence="2 3" key="1">
    <citation type="submission" date="2016-11" db="EMBL/GenBank/DDBJ databases">
        <authorList>
            <person name="Jaros S."/>
            <person name="Januszkiewicz K."/>
            <person name="Wedrychowicz H."/>
        </authorList>
    </citation>
    <scope>NUCLEOTIDE SEQUENCE [LARGE SCALE GENOMIC DNA]</scope>
</reference>
<keyword evidence="3" id="KW-1185">Reference proteome</keyword>
<dbReference type="Proteomes" id="UP000249464">
    <property type="component" value="Unassembled WGS sequence"/>
</dbReference>
<dbReference type="EMBL" id="FQNC01000049">
    <property type="protein sequence ID" value="SGY84910.1"/>
    <property type="molecule type" value="Genomic_DNA"/>
</dbReference>
<gene>
    <name evidence="2" type="primary">BQ5605_C009g05726</name>
    <name evidence="2" type="ORF">BQ5605_C009G05726</name>
</gene>
<name>A0A2X0N0W8_9BASI</name>
<accession>A0A2X0N0W8</accession>
<dbReference type="AlphaFoldDB" id="A0A2X0N0W8"/>
<evidence type="ECO:0000313" key="2">
    <source>
        <dbReference type="EMBL" id="SGY84910.1"/>
    </source>
</evidence>
<protein>
    <submittedName>
        <fullName evidence="2">BQ5605_C009g05726 protein</fullName>
    </submittedName>
</protein>
<evidence type="ECO:0000313" key="3">
    <source>
        <dbReference type="Proteomes" id="UP000249464"/>
    </source>
</evidence>
<organism evidence="2 3">
    <name type="scientific">Microbotryum silenes-dioicae</name>
    <dbReference type="NCBI Taxonomy" id="796604"/>
    <lineage>
        <taxon>Eukaryota</taxon>
        <taxon>Fungi</taxon>
        <taxon>Dikarya</taxon>
        <taxon>Basidiomycota</taxon>
        <taxon>Pucciniomycotina</taxon>
        <taxon>Microbotryomycetes</taxon>
        <taxon>Microbotryales</taxon>
        <taxon>Microbotryaceae</taxon>
        <taxon>Microbotryum</taxon>
    </lineage>
</organism>